<dbReference type="AlphaFoldDB" id="A0AAV0KIL1"/>
<dbReference type="EMBL" id="CAMGYJ010000005">
    <property type="protein sequence ID" value="CAI0421926.1"/>
    <property type="molecule type" value="Genomic_DNA"/>
</dbReference>
<proteinExistence type="predicted"/>
<organism evidence="1 2">
    <name type="scientific">Linum tenue</name>
    <dbReference type="NCBI Taxonomy" id="586396"/>
    <lineage>
        <taxon>Eukaryota</taxon>
        <taxon>Viridiplantae</taxon>
        <taxon>Streptophyta</taxon>
        <taxon>Embryophyta</taxon>
        <taxon>Tracheophyta</taxon>
        <taxon>Spermatophyta</taxon>
        <taxon>Magnoliopsida</taxon>
        <taxon>eudicotyledons</taxon>
        <taxon>Gunneridae</taxon>
        <taxon>Pentapetalae</taxon>
        <taxon>rosids</taxon>
        <taxon>fabids</taxon>
        <taxon>Malpighiales</taxon>
        <taxon>Linaceae</taxon>
        <taxon>Linum</taxon>
    </lineage>
</organism>
<reference evidence="1" key="1">
    <citation type="submission" date="2022-08" db="EMBL/GenBank/DDBJ databases">
        <authorList>
            <person name="Gutierrez-Valencia J."/>
        </authorList>
    </citation>
    <scope>NUCLEOTIDE SEQUENCE</scope>
</reference>
<keyword evidence="2" id="KW-1185">Reference proteome</keyword>
<comment type="caution">
    <text evidence="1">The sequence shown here is derived from an EMBL/GenBank/DDBJ whole genome shotgun (WGS) entry which is preliminary data.</text>
</comment>
<name>A0AAV0KIL1_9ROSI</name>
<accession>A0AAV0KIL1</accession>
<evidence type="ECO:0000313" key="2">
    <source>
        <dbReference type="Proteomes" id="UP001154282"/>
    </source>
</evidence>
<dbReference type="Proteomes" id="UP001154282">
    <property type="component" value="Unassembled WGS sequence"/>
</dbReference>
<protein>
    <submittedName>
        <fullName evidence="1">Uncharacterized protein</fullName>
    </submittedName>
</protein>
<sequence>MHGREAVFALYSGGLEELGEIRVRQGAVRQRLVVRHLQLRSPGQLRRPAPLLAHHPIYSYFHTNIHEVYGTL</sequence>
<evidence type="ECO:0000313" key="1">
    <source>
        <dbReference type="EMBL" id="CAI0421926.1"/>
    </source>
</evidence>
<gene>
    <name evidence="1" type="ORF">LITE_LOCUS18968</name>
</gene>